<reference evidence="1" key="1">
    <citation type="journal article" date="2014" name="Front. Microbiol.">
        <title>High frequency of phylogenetically diverse reductive dehalogenase-homologous genes in deep subseafloor sedimentary metagenomes.</title>
        <authorList>
            <person name="Kawai M."/>
            <person name="Futagami T."/>
            <person name="Toyoda A."/>
            <person name="Takaki Y."/>
            <person name="Nishi S."/>
            <person name="Hori S."/>
            <person name="Arai W."/>
            <person name="Tsubouchi T."/>
            <person name="Morono Y."/>
            <person name="Uchiyama I."/>
            <person name="Ito T."/>
            <person name="Fujiyama A."/>
            <person name="Inagaki F."/>
            <person name="Takami H."/>
        </authorList>
    </citation>
    <scope>NUCLEOTIDE SEQUENCE</scope>
    <source>
        <strain evidence="1">Expedition CK06-06</strain>
    </source>
</reference>
<sequence length="54" mass="5897">CGAAGLLTRRVSRLTPAWQVRRPATPIVGNGHASHSDRLLLQIGMREPPVKRKA</sequence>
<feature type="non-terminal residue" evidence="1">
    <location>
        <position position="54"/>
    </location>
</feature>
<proteinExistence type="predicted"/>
<dbReference type="EMBL" id="BARU01049150">
    <property type="protein sequence ID" value="GAH91056.1"/>
    <property type="molecule type" value="Genomic_DNA"/>
</dbReference>
<gene>
    <name evidence="1" type="ORF">S03H2_72567</name>
</gene>
<feature type="non-terminal residue" evidence="1">
    <location>
        <position position="1"/>
    </location>
</feature>
<dbReference type="AlphaFoldDB" id="X1J8P6"/>
<protein>
    <submittedName>
        <fullName evidence="1">Uncharacterized protein</fullName>
    </submittedName>
</protein>
<evidence type="ECO:0000313" key="1">
    <source>
        <dbReference type="EMBL" id="GAH91056.1"/>
    </source>
</evidence>
<accession>X1J8P6</accession>
<name>X1J8P6_9ZZZZ</name>
<organism evidence="1">
    <name type="scientific">marine sediment metagenome</name>
    <dbReference type="NCBI Taxonomy" id="412755"/>
    <lineage>
        <taxon>unclassified sequences</taxon>
        <taxon>metagenomes</taxon>
        <taxon>ecological metagenomes</taxon>
    </lineage>
</organism>
<comment type="caution">
    <text evidence="1">The sequence shown here is derived from an EMBL/GenBank/DDBJ whole genome shotgun (WGS) entry which is preliminary data.</text>
</comment>